<comment type="caution">
    <text evidence="2">The sequence shown here is derived from an EMBL/GenBank/DDBJ whole genome shotgun (WGS) entry which is preliminary data.</text>
</comment>
<protein>
    <recommendedName>
        <fullName evidence="4">GAT domain-containing protein</fullName>
    </recommendedName>
</protein>
<reference evidence="2 3" key="1">
    <citation type="submission" date="2019-12" db="EMBL/GenBank/DDBJ databases">
        <title>Chromosome-level assembly of the Caenorhabditis remanei genome.</title>
        <authorList>
            <person name="Teterina A.A."/>
            <person name="Willis J.H."/>
            <person name="Phillips P.C."/>
        </authorList>
    </citation>
    <scope>NUCLEOTIDE SEQUENCE [LARGE SCALE GENOMIC DNA]</scope>
    <source>
        <strain evidence="2 3">PX506</strain>
        <tissue evidence="2">Whole organism</tissue>
    </source>
</reference>
<feature type="coiled-coil region" evidence="1">
    <location>
        <begin position="71"/>
        <end position="98"/>
    </location>
</feature>
<accession>A0A6A5FUA6</accession>
<keyword evidence="1" id="KW-0175">Coiled coil</keyword>
<proteinExistence type="predicted"/>
<dbReference type="RefSeq" id="XP_003095507.2">
    <property type="nucleotide sequence ID" value="XM_003095459.2"/>
</dbReference>
<dbReference type="Proteomes" id="UP000483820">
    <property type="component" value="Chromosome X"/>
</dbReference>
<dbReference type="GeneID" id="9827257"/>
<sequence length="103" mass="11406">MAPDVSRQEQVLISRPADAQRIFDQMVEIAPVLIDPNASNQDVLDACVAIRELNQQLMNFDEHRAFALEFEQVLIRMVVRLERAIAAAEEEAGSAEDGGRAGN</sequence>
<dbReference type="CTD" id="9827257"/>
<evidence type="ECO:0000313" key="3">
    <source>
        <dbReference type="Proteomes" id="UP000483820"/>
    </source>
</evidence>
<evidence type="ECO:0000256" key="1">
    <source>
        <dbReference type="SAM" id="Coils"/>
    </source>
</evidence>
<evidence type="ECO:0008006" key="4">
    <source>
        <dbReference type="Google" id="ProtNLM"/>
    </source>
</evidence>
<gene>
    <name evidence="2" type="ORF">GCK72_022620</name>
</gene>
<dbReference type="AlphaFoldDB" id="A0A6A5FUA6"/>
<evidence type="ECO:0000313" key="2">
    <source>
        <dbReference type="EMBL" id="KAF1746167.1"/>
    </source>
</evidence>
<organism evidence="2 3">
    <name type="scientific">Caenorhabditis remanei</name>
    <name type="common">Caenorhabditis vulgaris</name>
    <dbReference type="NCBI Taxonomy" id="31234"/>
    <lineage>
        <taxon>Eukaryota</taxon>
        <taxon>Metazoa</taxon>
        <taxon>Ecdysozoa</taxon>
        <taxon>Nematoda</taxon>
        <taxon>Chromadorea</taxon>
        <taxon>Rhabditida</taxon>
        <taxon>Rhabditina</taxon>
        <taxon>Rhabditomorpha</taxon>
        <taxon>Rhabditoidea</taxon>
        <taxon>Rhabditidae</taxon>
        <taxon>Peloderinae</taxon>
        <taxon>Caenorhabditis</taxon>
    </lineage>
</organism>
<name>A0A6A5FUA6_CAERE</name>
<dbReference type="EMBL" id="WUAV01000006">
    <property type="protein sequence ID" value="KAF1746167.1"/>
    <property type="molecule type" value="Genomic_DNA"/>
</dbReference>
<dbReference type="KEGG" id="crq:GCK72_022620"/>